<feature type="compositionally biased region" description="Basic and acidic residues" evidence="1">
    <location>
        <begin position="207"/>
        <end position="231"/>
    </location>
</feature>
<evidence type="ECO:0000313" key="2">
    <source>
        <dbReference type="EMBL" id="UBF23296.1"/>
    </source>
</evidence>
<dbReference type="Proteomes" id="UP000827282">
    <property type="component" value="Segment"/>
</dbReference>
<feature type="region of interest" description="Disordered" evidence="1">
    <location>
        <begin position="207"/>
        <end position="238"/>
    </location>
</feature>
<protein>
    <submittedName>
        <fullName evidence="2">Uncharacterized protein</fullName>
    </submittedName>
</protein>
<accession>A0AAE8XZF4</accession>
<sequence>MSDAARPDGSDPRVLTVPDDAPEVWIARGNSSARTYHTNRCATVEQMTDPKRVPKPVAEWNDHTKCGRCKRLDTGEDYERPGAGPVRLSTGYHSVSAVRCLAMRALALKGHTHVEAGAAVDVAKSTATRHIGGNCTCDHYGHTVAYNDTDAHAAGDGGLPDNVRDGSVVMPATTCARIRRLLANAPLSIRPLADLFGASDTTIRKHATDHDKCPHDHNDTHPPVEYDHDAQTWRQRHE</sequence>
<evidence type="ECO:0000313" key="3">
    <source>
        <dbReference type="Proteomes" id="UP000827282"/>
    </source>
</evidence>
<organism evidence="2 3">
    <name type="scientific">Halorubrum tailed virus 29</name>
    <dbReference type="NCBI Taxonomy" id="2878010"/>
    <lineage>
        <taxon>Viruses</taxon>
        <taxon>Duplodnaviria</taxon>
        <taxon>Heunggongvirae</taxon>
        <taxon>Uroviricota</taxon>
        <taxon>Caudoviricetes</taxon>
        <taxon>Kirjokansivirales</taxon>
        <taxon>Haloferuviridae</taxon>
        <taxon>Dpdavirus</taxon>
        <taxon>Dpdavirus caudatum</taxon>
        <taxon>Dpdavirus HRTV29</taxon>
    </lineage>
</organism>
<name>A0AAE8XZF4_9CAUD</name>
<reference evidence="2" key="1">
    <citation type="submission" date="2021-05" db="EMBL/GenBank/DDBJ databases">
        <title>Diversity, taxonomy and evolution of archaeal viruses of the class Caudoviricetes.</title>
        <authorList>
            <person name="Liu Y."/>
            <person name="Demina T.A."/>
            <person name="Roux S."/>
            <person name="Aiewsakun P."/>
            <person name="Kazlauskas D."/>
            <person name="Simmonds P."/>
            <person name="Prangishvili D."/>
            <person name="Oksanen H.M."/>
            <person name="Krupovic M."/>
        </authorList>
    </citation>
    <scope>NUCLEOTIDE SEQUENCE</scope>
    <source>
        <strain evidence="2">HRTV-29/29</strain>
    </source>
</reference>
<gene>
    <name evidence="2" type="ORF">HRTV-29_gp18</name>
</gene>
<dbReference type="EMBL" id="MZ334526">
    <property type="protein sequence ID" value="UBF23296.1"/>
    <property type="molecule type" value="Genomic_DNA"/>
</dbReference>
<keyword evidence="3" id="KW-1185">Reference proteome</keyword>
<proteinExistence type="predicted"/>
<evidence type="ECO:0000256" key="1">
    <source>
        <dbReference type="SAM" id="MobiDB-lite"/>
    </source>
</evidence>